<keyword evidence="8 9" id="KW-0051">Antiviral defense</keyword>
<dbReference type="AlphaFoldDB" id="A0A285ID13"/>
<dbReference type="GO" id="GO:0016787">
    <property type="term" value="F:hydrolase activity"/>
    <property type="evidence" value="ECO:0007669"/>
    <property type="project" value="UniProtKB-KW"/>
</dbReference>
<organism evidence="10 11">
    <name type="scientific">Orenia metallireducens</name>
    <dbReference type="NCBI Taxonomy" id="1413210"/>
    <lineage>
        <taxon>Bacteria</taxon>
        <taxon>Bacillati</taxon>
        <taxon>Bacillota</taxon>
        <taxon>Clostridia</taxon>
        <taxon>Halanaerobiales</taxon>
        <taxon>Halobacteroidaceae</taxon>
        <taxon>Orenia</taxon>
    </lineage>
</organism>
<evidence type="ECO:0000256" key="1">
    <source>
        <dbReference type="ARBA" id="ARBA00001946"/>
    </source>
</evidence>
<evidence type="ECO:0000256" key="3">
    <source>
        <dbReference type="ARBA" id="ARBA00022722"/>
    </source>
</evidence>
<accession>A0A285ID13</accession>
<dbReference type="NCBIfam" id="TIGR01573">
    <property type="entry name" value="cas2"/>
    <property type="match status" value="1"/>
</dbReference>
<dbReference type="Pfam" id="PF09827">
    <property type="entry name" value="CRISPR_Cas2"/>
    <property type="match status" value="1"/>
</dbReference>
<dbReference type="EMBL" id="OBDZ01000036">
    <property type="protein sequence ID" value="SNY44936.1"/>
    <property type="molecule type" value="Genomic_DNA"/>
</dbReference>
<keyword evidence="6 9" id="KW-0378">Hydrolase</keyword>
<protein>
    <recommendedName>
        <fullName evidence="9">CRISPR-associated endoribonuclease Cas2</fullName>
        <ecNumber evidence="9">3.1.-.-</ecNumber>
    </recommendedName>
</protein>
<gene>
    <name evidence="9" type="primary">cas2</name>
    <name evidence="10" type="ORF">SAMN06265827_13615</name>
</gene>
<dbReference type="SUPFAM" id="SSF143430">
    <property type="entry name" value="TTP0101/SSO1404-like"/>
    <property type="match status" value="1"/>
</dbReference>
<reference evidence="11" key="1">
    <citation type="submission" date="2017-09" db="EMBL/GenBank/DDBJ databases">
        <authorList>
            <person name="Varghese N."/>
            <person name="Submissions S."/>
        </authorList>
    </citation>
    <scope>NUCLEOTIDE SEQUENCE [LARGE SCALE GENOMIC DNA]</scope>
    <source>
        <strain evidence="11">MSL47</strain>
    </source>
</reference>
<sequence>MDVLLIYDISEDKVRNKVAETCKDFGLHRIQWSAFTGKLNHNLREELMLKISRALGGSGGNIRLYPICSKDMKLFREINRVGD</sequence>
<dbReference type="Gene3D" id="3.30.70.240">
    <property type="match status" value="1"/>
</dbReference>
<evidence type="ECO:0000256" key="6">
    <source>
        <dbReference type="ARBA" id="ARBA00022801"/>
    </source>
</evidence>
<name>A0A285ID13_9FIRM</name>
<dbReference type="GO" id="GO:0046872">
    <property type="term" value="F:metal ion binding"/>
    <property type="evidence" value="ECO:0007669"/>
    <property type="project" value="UniProtKB-UniRule"/>
</dbReference>
<evidence type="ECO:0000256" key="7">
    <source>
        <dbReference type="ARBA" id="ARBA00022842"/>
    </source>
</evidence>
<dbReference type="OrthoDB" id="9798176at2"/>
<keyword evidence="7 9" id="KW-0460">Magnesium</keyword>
<evidence type="ECO:0000256" key="5">
    <source>
        <dbReference type="ARBA" id="ARBA00022759"/>
    </source>
</evidence>
<keyword evidence="4 9" id="KW-0479">Metal-binding</keyword>
<keyword evidence="5 9" id="KW-0255">Endonuclease</keyword>
<evidence type="ECO:0000313" key="10">
    <source>
        <dbReference type="EMBL" id="SNY44936.1"/>
    </source>
</evidence>
<dbReference type="RefSeq" id="WP_097019340.1">
    <property type="nucleotide sequence ID" value="NZ_OBDZ01000036.1"/>
</dbReference>
<dbReference type="InterPro" id="IPR021127">
    <property type="entry name" value="CRISPR_associated_Cas2"/>
</dbReference>
<dbReference type="PANTHER" id="PTHR34405">
    <property type="entry name" value="CRISPR-ASSOCIATED ENDORIBONUCLEASE CAS2"/>
    <property type="match status" value="1"/>
</dbReference>
<comment type="subunit">
    <text evidence="9">Homodimer, forms a heterotetramer with a Cas1 homodimer.</text>
</comment>
<evidence type="ECO:0000256" key="4">
    <source>
        <dbReference type="ARBA" id="ARBA00022723"/>
    </source>
</evidence>
<evidence type="ECO:0000256" key="8">
    <source>
        <dbReference type="ARBA" id="ARBA00023118"/>
    </source>
</evidence>
<comment type="function">
    <text evidence="9">CRISPR (clustered regularly interspaced short palindromic repeat), is an adaptive immune system that provides protection against mobile genetic elements (viruses, transposable elements and conjugative plasmids). CRISPR clusters contain sequences complementary to antecedent mobile elements and target invading nucleic acids. CRISPR clusters are transcribed and processed into CRISPR RNA (crRNA). Functions as a ssRNA-specific endoribonuclease. Involved in the integration of spacer DNA into the CRISPR cassette.</text>
</comment>
<keyword evidence="11" id="KW-1185">Reference proteome</keyword>
<dbReference type="GO" id="GO:0051607">
    <property type="term" value="P:defense response to virus"/>
    <property type="evidence" value="ECO:0007669"/>
    <property type="project" value="UniProtKB-UniRule"/>
</dbReference>
<comment type="cofactor">
    <cofactor evidence="1 9">
        <name>Mg(2+)</name>
        <dbReference type="ChEBI" id="CHEBI:18420"/>
    </cofactor>
</comment>
<dbReference type="InterPro" id="IPR019199">
    <property type="entry name" value="Virulence_VapD/CRISPR_Cas2"/>
</dbReference>
<comment type="similarity">
    <text evidence="2 9">Belongs to the CRISPR-associated endoribonuclease Cas2 protein family.</text>
</comment>
<dbReference type="GO" id="GO:0043571">
    <property type="term" value="P:maintenance of CRISPR repeat elements"/>
    <property type="evidence" value="ECO:0007669"/>
    <property type="project" value="UniProtKB-UniRule"/>
</dbReference>
<evidence type="ECO:0000313" key="11">
    <source>
        <dbReference type="Proteomes" id="UP000219573"/>
    </source>
</evidence>
<feature type="binding site" evidence="9">
    <location>
        <position position="8"/>
    </location>
    <ligand>
        <name>Mg(2+)</name>
        <dbReference type="ChEBI" id="CHEBI:18420"/>
        <note>catalytic</note>
    </ligand>
</feature>
<dbReference type="HAMAP" id="MF_01471">
    <property type="entry name" value="Cas2"/>
    <property type="match status" value="1"/>
</dbReference>
<dbReference type="PANTHER" id="PTHR34405:SF3">
    <property type="entry name" value="CRISPR-ASSOCIATED ENDORIBONUCLEASE CAS2 3"/>
    <property type="match status" value="1"/>
</dbReference>
<dbReference type="Proteomes" id="UP000219573">
    <property type="component" value="Unassembled WGS sequence"/>
</dbReference>
<evidence type="ECO:0000256" key="9">
    <source>
        <dbReference type="HAMAP-Rule" id="MF_01471"/>
    </source>
</evidence>
<keyword evidence="3 9" id="KW-0540">Nuclease</keyword>
<dbReference type="EC" id="3.1.-.-" evidence="9"/>
<dbReference type="CDD" id="cd09725">
    <property type="entry name" value="Cas2_I_II_III"/>
    <property type="match status" value="1"/>
</dbReference>
<proteinExistence type="inferred from homology"/>
<evidence type="ECO:0000256" key="2">
    <source>
        <dbReference type="ARBA" id="ARBA00009959"/>
    </source>
</evidence>
<dbReference type="GO" id="GO:0004521">
    <property type="term" value="F:RNA endonuclease activity"/>
    <property type="evidence" value="ECO:0007669"/>
    <property type="project" value="InterPro"/>
</dbReference>